<dbReference type="PANTHER" id="PTHR42032">
    <property type="entry name" value="YALI0E30679P"/>
    <property type="match status" value="1"/>
</dbReference>
<accession>A0A9W9R530</accession>
<organism evidence="3 4">
    <name type="scientific">Penicillium brevicompactum</name>
    <dbReference type="NCBI Taxonomy" id="5074"/>
    <lineage>
        <taxon>Eukaryota</taxon>
        <taxon>Fungi</taxon>
        <taxon>Dikarya</taxon>
        <taxon>Ascomycota</taxon>
        <taxon>Pezizomycotina</taxon>
        <taxon>Eurotiomycetes</taxon>
        <taxon>Eurotiomycetidae</taxon>
        <taxon>Eurotiales</taxon>
        <taxon>Aspergillaceae</taxon>
        <taxon>Penicillium</taxon>
    </lineage>
</organism>
<feature type="transmembrane region" description="Helical" evidence="2">
    <location>
        <begin position="46"/>
        <end position="66"/>
    </location>
</feature>
<feature type="compositionally biased region" description="Polar residues" evidence="1">
    <location>
        <begin position="366"/>
        <end position="378"/>
    </location>
</feature>
<protein>
    <submittedName>
        <fullName evidence="3">Uncharacterized protein</fullName>
    </submittedName>
</protein>
<comment type="caution">
    <text evidence="3">The sequence shown here is derived from an EMBL/GenBank/DDBJ whole genome shotgun (WGS) entry which is preliminary data.</text>
</comment>
<evidence type="ECO:0000313" key="3">
    <source>
        <dbReference type="EMBL" id="KAJ5353883.1"/>
    </source>
</evidence>
<evidence type="ECO:0000256" key="1">
    <source>
        <dbReference type="SAM" id="MobiDB-lite"/>
    </source>
</evidence>
<evidence type="ECO:0000313" key="4">
    <source>
        <dbReference type="Proteomes" id="UP001148299"/>
    </source>
</evidence>
<dbReference type="EMBL" id="JAPZBR010000005">
    <property type="protein sequence ID" value="KAJ5353883.1"/>
    <property type="molecule type" value="Genomic_DNA"/>
</dbReference>
<keyword evidence="2" id="KW-1133">Transmembrane helix</keyword>
<keyword evidence="2" id="KW-0472">Membrane</keyword>
<feature type="transmembrane region" description="Helical" evidence="2">
    <location>
        <begin position="131"/>
        <end position="148"/>
    </location>
</feature>
<feature type="region of interest" description="Disordered" evidence="1">
    <location>
        <begin position="359"/>
        <end position="384"/>
    </location>
</feature>
<reference evidence="3" key="1">
    <citation type="submission" date="2022-12" db="EMBL/GenBank/DDBJ databases">
        <authorList>
            <person name="Petersen C."/>
        </authorList>
    </citation>
    <scope>NUCLEOTIDE SEQUENCE</scope>
    <source>
        <strain evidence="3">IBT 35675</strain>
    </source>
</reference>
<reference evidence="3" key="2">
    <citation type="journal article" date="2023" name="IMA Fungus">
        <title>Comparative genomic study of the Penicillium genus elucidates a diverse pangenome and 15 lateral gene transfer events.</title>
        <authorList>
            <person name="Petersen C."/>
            <person name="Sorensen T."/>
            <person name="Nielsen M.R."/>
            <person name="Sondergaard T.E."/>
            <person name="Sorensen J.L."/>
            <person name="Fitzpatrick D.A."/>
            <person name="Frisvad J.C."/>
            <person name="Nielsen K.L."/>
        </authorList>
    </citation>
    <scope>NUCLEOTIDE SEQUENCE</scope>
    <source>
        <strain evidence="3">IBT 35675</strain>
    </source>
</reference>
<evidence type="ECO:0000256" key="2">
    <source>
        <dbReference type="SAM" id="Phobius"/>
    </source>
</evidence>
<dbReference type="Proteomes" id="UP001148299">
    <property type="component" value="Unassembled WGS sequence"/>
</dbReference>
<name>A0A9W9R530_PENBR</name>
<proteinExistence type="predicted"/>
<dbReference type="AlphaFoldDB" id="A0A9W9R530"/>
<dbReference type="PANTHER" id="PTHR42032:SF1">
    <property type="entry name" value="YALI0E30679P"/>
    <property type="match status" value="1"/>
</dbReference>
<gene>
    <name evidence="3" type="ORF">N7541_006447</name>
</gene>
<sequence>MTDIPSRSAGLDRRNSTLSDSISEARNSIRSSTDDLFLPRVQPGGITLAFFPLGLALLPAIAGIFFQNGSSIVTDVTLLVLAAIFLNWSVRLPWDWYRSAQATRSGFDDQTPFDDTNEATAARKELQTHELSALTACFIFPVIGTWLLHTIRGNLSRPSEGLVSNYNLTIFLLASEVRPVAHLLRLIQKRTLYLQRIVAASPSSDPATLADLSKRLEELEAHVAESAVRANDPDPTDAGSCIAQAAEVRKLIQPDIEALNRAVRRYEKRSALFALQTDQRFGRLEAQAGDALALAAAAQRKEAARSGFALVLLEWVCACVVVPVQTVVSVLGLPGRVVSGSLNAVRGVLGWKVSPKVRAKGKKTETGPSTRQGVSVQRKSVKST</sequence>
<keyword evidence="4" id="KW-1185">Reference proteome</keyword>
<feature type="transmembrane region" description="Helical" evidence="2">
    <location>
        <begin position="72"/>
        <end position="90"/>
    </location>
</feature>
<keyword evidence="2" id="KW-0812">Transmembrane</keyword>